<evidence type="ECO:0000313" key="3">
    <source>
        <dbReference type="Proteomes" id="UP000053144"/>
    </source>
</evidence>
<feature type="compositionally biased region" description="Polar residues" evidence="1">
    <location>
        <begin position="74"/>
        <end position="83"/>
    </location>
</feature>
<reference evidence="3" key="1">
    <citation type="journal article" date="2015" name="Proc. Natl. Acad. Sci. U.S.A.">
        <title>Genome sequencing of adzuki bean (Vigna angularis) provides insight into high starch and low fat accumulation and domestication.</title>
        <authorList>
            <person name="Yang K."/>
            <person name="Tian Z."/>
            <person name="Chen C."/>
            <person name="Luo L."/>
            <person name="Zhao B."/>
            <person name="Wang Z."/>
            <person name="Yu L."/>
            <person name="Li Y."/>
            <person name="Sun Y."/>
            <person name="Li W."/>
            <person name="Chen Y."/>
            <person name="Li Y."/>
            <person name="Zhang Y."/>
            <person name="Ai D."/>
            <person name="Zhao J."/>
            <person name="Shang C."/>
            <person name="Ma Y."/>
            <person name="Wu B."/>
            <person name="Wang M."/>
            <person name="Gao L."/>
            <person name="Sun D."/>
            <person name="Zhang P."/>
            <person name="Guo F."/>
            <person name="Wang W."/>
            <person name="Li Y."/>
            <person name="Wang J."/>
            <person name="Varshney R.K."/>
            <person name="Wang J."/>
            <person name="Ling H.Q."/>
            <person name="Wan P."/>
        </authorList>
    </citation>
    <scope>NUCLEOTIDE SEQUENCE</scope>
    <source>
        <strain evidence="3">cv. Jingnong 6</strain>
    </source>
</reference>
<dbReference type="Gramene" id="KOM49676">
    <property type="protein sequence ID" value="KOM49676"/>
    <property type="gene ID" value="LR48_Vigan08g050300"/>
</dbReference>
<evidence type="ECO:0000256" key="1">
    <source>
        <dbReference type="SAM" id="MobiDB-lite"/>
    </source>
</evidence>
<name>A0A0L9V3W8_PHAAN</name>
<accession>A0A0L9V3W8</accession>
<feature type="compositionally biased region" description="Basic and acidic residues" evidence="1">
    <location>
        <begin position="87"/>
        <end position="110"/>
    </location>
</feature>
<sequence>MFLLTKPSYNLRNRIRIGYYHRLGERHLPKPEGSNSLNERSPSERTLVAQRTVVRRPASGRSSPSEWTLVAQRGRSSSSQWTLVQRVDARDQQVDARPARRRSSTSEDARPASGGHSPSERALVTQQLTLA</sequence>
<evidence type="ECO:0000313" key="2">
    <source>
        <dbReference type="EMBL" id="KOM49676.1"/>
    </source>
</evidence>
<organism evidence="2 3">
    <name type="scientific">Phaseolus angularis</name>
    <name type="common">Azuki bean</name>
    <name type="synonym">Vigna angularis</name>
    <dbReference type="NCBI Taxonomy" id="3914"/>
    <lineage>
        <taxon>Eukaryota</taxon>
        <taxon>Viridiplantae</taxon>
        <taxon>Streptophyta</taxon>
        <taxon>Embryophyta</taxon>
        <taxon>Tracheophyta</taxon>
        <taxon>Spermatophyta</taxon>
        <taxon>Magnoliopsida</taxon>
        <taxon>eudicotyledons</taxon>
        <taxon>Gunneridae</taxon>
        <taxon>Pentapetalae</taxon>
        <taxon>rosids</taxon>
        <taxon>fabids</taxon>
        <taxon>Fabales</taxon>
        <taxon>Fabaceae</taxon>
        <taxon>Papilionoideae</taxon>
        <taxon>50 kb inversion clade</taxon>
        <taxon>NPAAA clade</taxon>
        <taxon>indigoferoid/millettioid clade</taxon>
        <taxon>Phaseoleae</taxon>
        <taxon>Vigna</taxon>
    </lineage>
</organism>
<gene>
    <name evidence="2" type="ORF">LR48_Vigan08g050300</name>
</gene>
<dbReference type="EMBL" id="CM003378">
    <property type="protein sequence ID" value="KOM49676.1"/>
    <property type="molecule type" value="Genomic_DNA"/>
</dbReference>
<dbReference type="AlphaFoldDB" id="A0A0L9V3W8"/>
<feature type="region of interest" description="Disordered" evidence="1">
    <location>
        <begin position="25"/>
        <end position="131"/>
    </location>
</feature>
<dbReference type="Proteomes" id="UP000053144">
    <property type="component" value="Chromosome 8"/>
</dbReference>
<protein>
    <submittedName>
        <fullName evidence="2">Uncharacterized protein</fullName>
    </submittedName>
</protein>
<proteinExistence type="predicted"/>